<dbReference type="PANTHER" id="PTHR42759">
    <property type="entry name" value="MOXR FAMILY PROTEIN"/>
    <property type="match status" value="1"/>
</dbReference>
<dbReference type="Gene3D" id="3.40.50.300">
    <property type="entry name" value="P-loop containing nucleotide triphosphate hydrolases"/>
    <property type="match status" value="1"/>
</dbReference>
<dbReference type="Proteomes" id="UP000320176">
    <property type="component" value="Unassembled WGS sequence"/>
</dbReference>
<dbReference type="AlphaFoldDB" id="A0A5C6ANA2"/>
<dbReference type="GO" id="GO:0016887">
    <property type="term" value="F:ATP hydrolysis activity"/>
    <property type="evidence" value="ECO:0007669"/>
    <property type="project" value="InterPro"/>
</dbReference>
<dbReference type="GO" id="GO:0005524">
    <property type="term" value="F:ATP binding"/>
    <property type="evidence" value="ECO:0007669"/>
    <property type="project" value="InterPro"/>
</dbReference>
<accession>A0A5C6ANA2</accession>
<keyword evidence="3" id="KW-1185">Reference proteome</keyword>
<evidence type="ECO:0000259" key="1">
    <source>
        <dbReference type="SMART" id="SM00382"/>
    </source>
</evidence>
<dbReference type="Pfam" id="PF07728">
    <property type="entry name" value="AAA_5"/>
    <property type="match status" value="1"/>
</dbReference>
<dbReference type="SMART" id="SM00382">
    <property type="entry name" value="AAA"/>
    <property type="match status" value="1"/>
</dbReference>
<sequence>MTKWSVDELNVGMLVETTFWANPVQTSGFRFRATHLNGRRAPKVILCDDARIVPGRPCRVKITAIKKASREDRGSIEVEFDRMLEFQLDGVYLDPIVSKKLQVLLESGLNILLDGPQGCGKTVTARSIAETLGMEFVFFNCGAVVDPTDFLATIQVRASETGSPVTDFTKTEVLEALEAALENPRKRYLIFLDELNRSPESARNALMPALDSSRRLFHPIENRFLPIGDNVQFIAAVNRGSEFSATFGIDAAQLDRFAPLQMDYLPAAEEVKLLKARHPELSDAIIKRIVDLASKVRSAPEIPGGLSVRATEEVCVYLKHPLFAEQPHQDLAEILKSSFCGRFSGHWSDVTTDAGAVWSLIQRGARRELS</sequence>
<dbReference type="CDD" id="cd00009">
    <property type="entry name" value="AAA"/>
    <property type="match status" value="1"/>
</dbReference>
<protein>
    <submittedName>
        <fullName evidence="2">Putative chaperone BssE</fullName>
    </submittedName>
</protein>
<comment type="caution">
    <text evidence="2">The sequence shown here is derived from an EMBL/GenBank/DDBJ whole genome shotgun (WGS) entry which is preliminary data.</text>
</comment>
<organism evidence="2 3">
    <name type="scientific">Stieleria varia</name>
    <dbReference type="NCBI Taxonomy" id="2528005"/>
    <lineage>
        <taxon>Bacteria</taxon>
        <taxon>Pseudomonadati</taxon>
        <taxon>Planctomycetota</taxon>
        <taxon>Planctomycetia</taxon>
        <taxon>Pirellulales</taxon>
        <taxon>Pirellulaceae</taxon>
        <taxon>Stieleria</taxon>
    </lineage>
</organism>
<gene>
    <name evidence="2" type="primary">bssE</name>
    <name evidence="2" type="ORF">Pla52n_43470</name>
</gene>
<dbReference type="InterPro" id="IPR050764">
    <property type="entry name" value="CbbQ/NirQ/NorQ/GpvN"/>
</dbReference>
<dbReference type="OrthoDB" id="40849at2"/>
<feature type="domain" description="AAA+ ATPase" evidence="1">
    <location>
        <begin position="107"/>
        <end position="267"/>
    </location>
</feature>
<name>A0A5C6ANA2_9BACT</name>
<proteinExistence type="predicted"/>
<evidence type="ECO:0000313" key="3">
    <source>
        <dbReference type="Proteomes" id="UP000320176"/>
    </source>
</evidence>
<dbReference type="PANTHER" id="PTHR42759:SF1">
    <property type="entry name" value="MAGNESIUM-CHELATASE SUBUNIT CHLD"/>
    <property type="match status" value="1"/>
</dbReference>
<evidence type="ECO:0000313" key="2">
    <source>
        <dbReference type="EMBL" id="TWU00977.1"/>
    </source>
</evidence>
<dbReference type="SUPFAM" id="SSF52540">
    <property type="entry name" value="P-loop containing nucleoside triphosphate hydrolases"/>
    <property type="match status" value="1"/>
</dbReference>
<dbReference type="InterPro" id="IPR027417">
    <property type="entry name" value="P-loop_NTPase"/>
</dbReference>
<reference evidence="2 3" key="1">
    <citation type="submission" date="2019-02" db="EMBL/GenBank/DDBJ databases">
        <title>Deep-cultivation of Planctomycetes and their phenomic and genomic characterization uncovers novel biology.</title>
        <authorList>
            <person name="Wiegand S."/>
            <person name="Jogler M."/>
            <person name="Boedeker C."/>
            <person name="Pinto D."/>
            <person name="Vollmers J."/>
            <person name="Rivas-Marin E."/>
            <person name="Kohn T."/>
            <person name="Peeters S.H."/>
            <person name="Heuer A."/>
            <person name="Rast P."/>
            <person name="Oberbeckmann S."/>
            <person name="Bunk B."/>
            <person name="Jeske O."/>
            <person name="Meyerdierks A."/>
            <person name="Storesund J.E."/>
            <person name="Kallscheuer N."/>
            <person name="Luecker S."/>
            <person name="Lage O.M."/>
            <person name="Pohl T."/>
            <person name="Merkel B.J."/>
            <person name="Hornburger P."/>
            <person name="Mueller R.-W."/>
            <person name="Bruemmer F."/>
            <person name="Labrenz M."/>
            <person name="Spormann A.M."/>
            <person name="Op Den Camp H."/>
            <person name="Overmann J."/>
            <person name="Amann R."/>
            <person name="Jetten M.S.M."/>
            <person name="Mascher T."/>
            <person name="Medema M.H."/>
            <person name="Devos D.P."/>
            <person name="Kaster A.-K."/>
            <person name="Ovreas L."/>
            <person name="Rohde M."/>
            <person name="Galperin M.Y."/>
            <person name="Jogler C."/>
        </authorList>
    </citation>
    <scope>NUCLEOTIDE SEQUENCE [LARGE SCALE GENOMIC DNA]</scope>
    <source>
        <strain evidence="2 3">Pla52n</strain>
    </source>
</reference>
<dbReference type="EMBL" id="SJPN01000005">
    <property type="protein sequence ID" value="TWU00977.1"/>
    <property type="molecule type" value="Genomic_DNA"/>
</dbReference>
<dbReference type="RefSeq" id="WP_146521502.1">
    <property type="nucleotide sequence ID" value="NZ_CP151726.1"/>
</dbReference>
<dbReference type="InterPro" id="IPR003593">
    <property type="entry name" value="AAA+_ATPase"/>
</dbReference>
<dbReference type="InterPro" id="IPR011704">
    <property type="entry name" value="ATPase_dyneun-rel_AAA"/>
</dbReference>